<dbReference type="EMBL" id="MKKU01000060">
    <property type="protein sequence ID" value="RNF26028.1"/>
    <property type="molecule type" value="Genomic_DNA"/>
</dbReference>
<accession>A0A3R7NYZ0</accession>
<feature type="region of interest" description="Disordered" evidence="1">
    <location>
        <begin position="79"/>
        <end position="110"/>
    </location>
</feature>
<evidence type="ECO:0000256" key="1">
    <source>
        <dbReference type="SAM" id="MobiDB-lite"/>
    </source>
</evidence>
<keyword evidence="3" id="KW-1185">Reference proteome</keyword>
<organism evidence="2 3">
    <name type="scientific">Trypanosoma conorhini</name>
    <dbReference type="NCBI Taxonomy" id="83891"/>
    <lineage>
        <taxon>Eukaryota</taxon>
        <taxon>Discoba</taxon>
        <taxon>Euglenozoa</taxon>
        <taxon>Kinetoplastea</taxon>
        <taxon>Metakinetoplastina</taxon>
        <taxon>Trypanosomatida</taxon>
        <taxon>Trypanosomatidae</taxon>
        <taxon>Trypanosoma</taxon>
    </lineage>
</organism>
<evidence type="ECO:0000313" key="2">
    <source>
        <dbReference type="EMBL" id="RNF26028.1"/>
    </source>
</evidence>
<name>A0A3R7NYZ0_9TRYP</name>
<dbReference type="AlphaFoldDB" id="A0A3R7NYZ0"/>
<reference evidence="2 3" key="1">
    <citation type="journal article" date="2018" name="BMC Genomics">
        <title>Genomic comparison of Trypanosoma conorhini and Trypanosoma rangeli to Trypanosoma cruzi strains of high and low virulence.</title>
        <authorList>
            <person name="Bradwell K.R."/>
            <person name="Koparde V.N."/>
            <person name="Matveyev A.V."/>
            <person name="Serrano M.G."/>
            <person name="Alves J.M."/>
            <person name="Parikh H."/>
            <person name="Huang B."/>
            <person name="Lee V."/>
            <person name="Espinosa-Alvarez O."/>
            <person name="Ortiz P.A."/>
            <person name="Costa-Martins A.G."/>
            <person name="Teixeira M.M."/>
            <person name="Buck G.A."/>
        </authorList>
    </citation>
    <scope>NUCLEOTIDE SEQUENCE [LARGE SCALE GENOMIC DNA]</scope>
    <source>
        <strain evidence="2 3">025E</strain>
    </source>
</reference>
<comment type="caution">
    <text evidence="2">The sequence shown here is derived from an EMBL/GenBank/DDBJ whole genome shotgun (WGS) entry which is preliminary data.</text>
</comment>
<sequence>MYVRVNGGRYCTKTGMLEVKRRFGAGAVLVSYDEERPCIAPVDALGRFLVHDGCSYDVYSLQTGDARCMASLASEREARLSQRDTLASQEPSRQRQERKRSRSDAPKTSRRKGNYVRFVQSFLKGFLSVSFADAAKEWRLFPEELKRTAHVDVLLERVRAKGVYEPVLA</sequence>
<gene>
    <name evidence="2" type="ORF">Tco025E_01733</name>
</gene>
<evidence type="ECO:0000313" key="3">
    <source>
        <dbReference type="Proteomes" id="UP000284403"/>
    </source>
</evidence>
<dbReference type="GeneID" id="40315344"/>
<dbReference type="RefSeq" id="XP_029231234.1">
    <property type="nucleotide sequence ID" value="XM_029368670.1"/>
</dbReference>
<dbReference type="Proteomes" id="UP000284403">
    <property type="component" value="Unassembled WGS sequence"/>
</dbReference>
<proteinExistence type="predicted"/>
<dbReference type="OrthoDB" id="246736at2759"/>
<protein>
    <submittedName>
        <fullName evidence="2">Uncharacterized protein</fullName>
    </submittedName>
</protein>